<feature type="domain" description="Importin N-terminal" evidence="5">
    <location>
        <begin position="331"/>
        <end position="380"/>
    </location>
</feature>
<name>A0A395IFN3_9HELO</name>
<evidence type="ECO:0000313" key="6">
    <source>
        <dbReference type="EMBL" id="RAL58188.1"/>
    </source>
</evidence>
<dbReference type="GO" id="GO:0006606">
    <property type="term" value="P:protein import into nucleus"/>
    <property type="evidence" value="ECO:0007669"/>
    <property type="project" value="TreeGrafter"/>
</dbReference>
<comment type="caution">
    <text evidence="6">The sequence shown here is derived from an EMBL/GenBank/DDBJ whole genome shotgun (WGS) entry which is preliminary data.</text>
</comment>
<dbReference type="OrthoDB" id="4733042at2759"/>
<reference evidence="6 7" key="1">
    <citation type="submission" date="2018-06" db="EMBL/GenBank/DDBJ databases">
        <title>Genome Sequence of the Brown Rot Fungal Pathogen Monilinia fructigena.</title>
        <authorList>
            <person name="Landi L."/>
            <person name="De Miccolis Angelini R.M."/>
            <person name="Pollastro S."/>
            <person name="Abate D."/>
            <person name="Faretra F."/>
            <person name="Romanazzi G."/>
        </authorList>
    </citation>
    <scope>NUCLEOTIDE SEQUENCE [LARGE SCALE GENOMIC DNA]</scope>
    <source>
        <strain evidence="6 7">Mfrg269</strain>
    </source>
</reference>
<dbReference type="Pfam" id="PF03810">
    <property type="entry name" value="IBN_N"/>
    <property type="match status" value="1"/>
</dbReference>
<organism evidence="6 7">
    <name type="scientific">Monilinia fructigena</name>
    <dbReference type="NCBI Taxonomy" id="38457"/>
    <lineage>
        <taxon>Eukaryota</taxon>
        <taxon>Fungi</taxon>
        <taxon>Dikarya</taxon>
        <taxon>Ascomycota</taxon>
        <taxon>Pezizomycotina</taxon>
        <taxon>Leotiomycetes</taxon>
        <taxon>Helotiales</taxon>
        <taxon>Sclerotiniaceae</taxon>
        <taxon>Monilinia</taxon>
    </lineage>
</organism>
<dbReference type="InterPro" id="IPR016024">
    <property type="entry name" value="ARM-type_fold"/>
</dbReference>
<evidence type="ECO:0000256" key="2">
    <source>
        <dbReference type="ARBA" id="ARBA00022448"/>
    </source>
</evidence>
<dbReference type="PANTHER" id="PTHR10997">
    <property type="entry name" value="IMPORTIN-7, 8, 11"/>
    <property type="match status" value="1"/>
</dbReference>
<dbReference type="Gene3D" id="1.25.10.10">
    <property type="entry name" value="Leucine-rich Repeat Variant"/>
    <property type="match status" value="1"/>
</dbReference>
<dbReference type="Proteomes" id="UP000249056">
    <property type="component" value="Unassembled WGS sequence"/>
</dbReference>
<dbReference type="PROSITE" id="PS50166">
    <property type="entry name" value="IMPORTIN_B_NT"/>
    <property type="match status" value="1"/>
</dbReference>
<evidence type="ECO:0000313" key="7">
    <source>
        <dbReference type="Proteomes" id="UP000249056"/>
    </source>
</evidence>
<comment type="subcellular location">
    <subcellularLocation>
        <location evidence="1">Nucleus</location>
    </subcellularLocation>
</comment>
<sequence>MAQILSNAEENTLVRWISRLTITGFPATPMLVKEMADEIRLRRVQVASSSRIPTSTEILPIGHEGKTPENIQAWFDAFRTRLIERKYELDDMYNMDETGFGVGTTQSTRIIVDSTQKSNWKVTAGKQEWITAFECVNAAGKALSPMVIFKAQNTTNSAWIPKDTPQSWQFSTTGWRGAGLVPFAPRKVLDSLPFNSSQQPSTPQMRTSNQDLDLSILRSSPPDGTELRQANQTFNKALADNDSLASPTRRYAKRMTRLVESQNAEIALLRKQLADAQEVIETRKKRTKGKRVKLQGQFVFSSEEVLKMVREAEEKPKEKKPRRTTTQYNLDKSLPSEIRYLAVIQLKNGIDKYWRKTAPNAISLEEKENIRSHLLESGFEETDPQLALQNALVISKVVRVDYPMDWPDVLTNLIRMLRTANETNQLHLRRGMLILLQVVKELATARLRRSQTSLQSVTPEMVFLLSGIYTQKVSQWLEFFAENSSGDQGGAIRFHGK</sequence>
<keyword evidence="4" id="KW-0175">Coiled coil</keyword>
<gene>
    <name evidence="6" type="ORF">DID88_002323</name>
</gene>
<dbReference type="EMBL" id="QKRW01000095">
    <property type="protein sequence ID" value="RAL58188.1"/>
    <property type="molecule type" value="Genomic_DNA"/>
</dbReference>
<keyword evidence="7" id="KW-1185">Reference proteome</keyword>
<dbReference type="PANTHER" id="PTHR10997:SF7">
    <property type="entry name" value="IMPORTIN-11"/>
    <property type="match status" value="1"/>
</dbReference>
<feature type="coiled-coil region" evidence="4">
    <location>
        <begin position="252"/>
        <end position="286"/>
    </location>
</feature>
<accession>A0A395IFN3</accession>
<proteinExistence type="predicted"/>
<dbReference type="InterPro" id="IPR001494">
    <property type="entry name" value="Importin-beta_N"/>
</dbReference>
<dbReference type="GO" id="GO:0005829">
    <property type="term" value="C:cytosol"/>
    <property type="evidence" value="ECO:0007669"/>
    <property type="project" value="TreeGrafter"/>
</dbReference>
<dbReference type="GO" id="GO:0031267">
    <property type="term" value="F:small GTPase binding"/>
    <property type="evidence" value="ECO:0007669"/>
    <property type="project" value="InterPro"/>
</dbReference>
<dbReference type="GO" id="GO:0005635">
    <property type="term" value="C:nuclear envelope"/>
    <property type="evidence" value="ECO:0007669"/>
    <property type="project" value="TreeGrafter"/>
</dbReference>
<evidence type="ECO:0000256" key="1">
    <source>
        <dbReference type="ARBA" id="ARBA00004123"/>
    </source>
</evidence>
<keyword evidence="2" id="KW-0813">Transport</keyword>
<dbReference type="SUPFAM" id="SSF48371">
    <property type="entry name" value="ARM repeat"/>
    <property type="match status" value="1"/>
</dbReference>
<evidence type="ECO:0000259" key="5">
    <source>
        <dbReference type="PROSITE" id="PS50166"/>
    </source>
</evidence>
<protein>
    <recommendedName>
        <fullName evidence="5">Importin N-terminal domain-containing protein</fullName>
    </recommendedName>
</protein>
<evidence type="ECO:0000256" key="3">
    <source>
        <dbReference type="ARBA" id="ARBA00023242"/>
    </source>
</evidence>
<keyword evidence="3" id="KW-0539">Nucleus</keyword>
<evidence type="ECO:0000256" key="4">
    <source>
        <dbReference type="SAM" id="Coils"/>
    </source>
</evidence>
<dbReference type="InterPro" id="IPR011989">
    <property type="entry name" value="ARM-like"/>
</dbReference>
<dbReference type="AlphaFoldDB" id="A0A395IFN3"/>